<name>A0A1G2MB18_9BACT</name>
<gene>
    <name evidence="2" type="ORF">A2W52_01665</name>
</gene>
<dbReference type="Pfam" id="PF03016">
    <property type="entry name" value="Exostosin_GT47"/>
    <property type="match status" value="1"/>
</dbReference>
<evidence type="ECO:0000259" key="1">
    <source>
        <dbReference type="Pfam" id="PF03016"/>
    </source>
</evidence>
<organism evidence="2 3">
    <name type="scientific">Candidatus Taylorbacteria bacterium RIFCSPHIGHO2_02_49_25</name>
    <dbReference type="NCBI Taxonomy" id="1802305"/>
    <lineage>
        <taxon>Bacteria</taxon>
        <taxon>Candidatus Tayloriibacteriota</taxon>
    </lineage>
</organism>
<comment type="caution">
    <text evidence="2">The sequence shown here is derived from an EMBL/GenBank/DDBJ whole genome shotgun (WGS) entry which is preliminary data.</text>
</comment>
<dbReference type="GO" id="GO:0016757">
    <property type="term" value="F:glycosyltransferase activity"/>
    <property type="evidence" value="ECO:0007669"/>
    <property type="project" value="InterPro"/>
</dbReference>
<accession>A0A1G2MB18</accession>
<dbReference type="InterPro" id="IPR040911">
    <property type="entry name" value="Exostosin_GT47"/>
</dbReference>
<dbReference type="PANTHER" id="PTHR11062:SF391">
    <property type="entry name" value="PIN DOMAIN-CONTAINING PROTEIN"/>
    <property type="match status" value="1"/>
</dbReference>
<evidence type="ECO:0000313" key="2">
    <source>
        <dbReference type="EMBL" id="OHA21100.1"/>
    </source>
</evidence>
<evidence type="ECO:0000313" key="3">
    <source>
        <dbReference type="Proteomes" id="UP000176493"/>
    </source>
</evidence>
<dbReference type="InterPro" id="IPR004263">
    <property type="entry name" value="Exostosin"/>
</dbReference>
<dbReference type="Proteomes" id="UP000176493">
    <property type="component" value="Unassembled WGS sequence"/>
</dbReference>
<feature type="domain" description="Exostosin GT47" evidence="1">
    <location>
        <begin position="195"/>
        <end position="290"/>
    </location>
</feature>
<reference evidence="2 3" key="1">
    <citation type="journal article" date="2016" name="Nat. Commun.">
        <title>Thousands of microbial genomes shed light on interconnected biogeochemical processes in an aquifer system.</title>
        <authorList>
            <person name="Anantharaman K."/>
            <person name="Brown C.T."/>
            <person name="Hug L.A."/>
            <person name="Sharon I."/>
            <person name="Castelle C.J."/>
            <person name="Probst A.J."/>
            <person name="Thomas B.C."/>
            <person name="Singh A."/>
            <person name="Wilkins M.J."/>
            <person name="Karaoz U."/>
            <person name="Brodie E.L."/>
            <person name="Williams K.H."/>
            <person name="Hubbard S.S."/>
            <person name="Banfield J.F."/>
        </authorList>
    </citation>
    <scope>NUCLEOTIDE SEQUENCE [LARGE SCALE GENOMIC DNA]</scope>
</reference>
<proteinExistence type="predicted"/>
<dbReference type="PANTHER" id="PTHR11062">
    <property type="entry name" value="EXOSTOSIN HEPARAN SULFATE GLYCOSYLTRANSFERASE -RELATED"/>
    <property type="match status" value="1"/>
</dbReference>
<dbReference type="AlphaFoldDB" id="A0A1G2MB18"/>
<protein>
    <recommendedName>
        <fullName evidence="1">Exostosin GT47 domain-containing protein</fullName>
    </recommendedName>
</protein>
<sequence length="343" mass="39528">MSLVFWPNFKFEISPKRLFLRGIMEAYQKPFVEIAESPESADFFAIPFEYFFVEKYAPAYLSSIYDAARRAGKKVLLFDYTDFVDRTPRLPPHAIFFRVSVYRHHQTPQEIVMPYFVEDLGKTISLHQNKPECATVGFCGLSRYGSRVQALKAWVKRRGFRSLLALRGDAAPSVHAGGIVWRRCSLRAIRQSSAIETNIIERSSYSLHRDSVSGDPQRVRAEYLLNMQSASLPLCVRGDANASQRFYEALSAGRVPLLLDTDCVLPLEGVAPYEKCVIRVPHNETPQLPERAARWHVAQSPVSFIEAEREAKALFQDFLRLDRYFEIVFDREQSPYKRILYER</sequence>
<dbReference type="EMBL" id="MHRJ01000052">
    <property type="protein sequence ID" value="OHA21100.1"/>
    <property type="molecule type" value="Genomic_DNA"/>
</dbReference>